<name>A0A8S1RRL7_9CILI</name>
<organism evidence="2 3">
    <name type="scientific">Paramecium sonneborni</name>
    <dbReference type="NCBI Taxonomy" id="65129"/>
    <lineage>
        <taxon>Eukaryota</taxon>
        <taxon>Sar</taxon>
        <taxon>Alveolata</taxon>
        <taxon>Ciliophora</taxon>
        <taxon>Intramacronucleata</taxon>
        <taxon>Oligohymenophorea</taxon>
        <taxon>Peniculida</taxon>
        <taxon>Parameciidae</taxon>
        <taxon>Paramecium</taxon>
    </lineage>
</organism>
<proteinExistence type="predicted"/>
<protein>
    <submittedName>
        <fullName evidence="2">Uncharacterized protein</fullName>
    </submittedName>
</protein>
<keyword evidence="3" id="KW-1185">Reference proteome</keyword>
<comment type="caution">
    <text evidence="2">The sequence shown here is derived from an EMBL/GenBank/DDBJ whole genome shotgun (WGS) entry which is preliminary data.</text>
</comment>
<dbReference type="AlphaFoldDB" id="A0A8S1RRL7"/>
<dbReference type="EMBL" id="CAJJDN010000205">
    <property type="protein sequence ID" value="CAD8129044.1"/>
    <property type="molecule type" value="Genomic_DNA"/>
</dbReference>
<keyword evidence="1" id="KW-0175">Coiled coil</keyword>
<reference evidence="2" key="1">
    <citation type="submission" date="2021-01" db="EMBL/GenBank/DDBJ databases">
        <authorList>
            <consortium name="Genoscope - CEA"/>
            <person name="William W."/>
        </authorList>
    </citation>
    <scope>NUCLEOTIDE SEQUENCE</scope>
</reference>
<evidence type="ECO:0000256" key="1">
    <source>
        <dbReference type="SAM" id="Coils"/>
    </source>
</evidence>
<sequence>MVNEINKFKNLESLLRELEKKLQIHVDDIVQLINFIYNMARLRQLLD</sequence>
<evidence type="ECO:0000313" key="3">
    <source>
        <dbReference type="Proteomes" id="UP000692954"/>
    </source>
</evidence>
<accession>A0A8S1RRL7</accession>
<evidence type="ECO:0000313" key="2">
    <source>
        <dbReference type="EMBL" id="CAD8129044.1"/>
    </source>
</evidence>
<gene>
    <name evidence="2" type="ORF">PSON_ATCC_30995.1.T2050014</name>
</gene>
<feature type="coiled-coil region" evidence="1">
    <location>
        <begin position="1"/>
        <end position="28"/>
    </location>
</feature>
<dbReference type="Proteomes" id="UP000692954">
    <property type="component" value="Unassembled WGS sequence"/>
</dbReference>